<organism evidence="2 3">
    <name type="scientific">Paenibacillus eucommiae</name>
    <dbReference type="NCBI Taxonomy" id="1355755"/>
    <lineage>
        <taxon>Bacteria</taxon>
        <taxon>Bacillati</taxon>
        <taxon>Bacillota</taxon>
        <taxon>Bacilli</taxon>
        <taxon>Bacillales</taxon>
        <taxon>Paenibacillaceae</taxon>
        <taxon>Paenibacillus</taxon>
    </lineage>
</organism>
<dbReference type="Gene3D" id="3.20.20.150">
    <property type="entry name" value="Divalent-metal-dependent TIM barrel enzymes"/>
    <property type="match status" value="1"/>
</dbReference>
<protein>
    <submittedName>
        <fullName evidence="2">Sugar phosphate isomerase/epimerase</fullName>
    </submittedName>
</protein>
<keyword evidence="3" id="KW-1185">Reference proteome</keyword>
<feature type="domain" description="Xylose isomerase-like TIM barrel" evidence="1">
    <location>
        <begin position="22"/>
        <end position="238"/>
    </location>
</feature>
<proteinExistence type="predicted"/>
<gene>
    <name evidence="2" type="ORF">J2Z66_004962</name>
</gene>
<reference evidence="2 3" key="1">
    <citation type="submission" date="2021-03" db="EMBL/GenBank/DDBJ databases">
        <title>Genomic Encyclopedia of Type Strains, Phase IV (KMG-IV): sequencing the most valuable type-strain genomes for metagenomic binning, comparative biology and taxonomic classification.</title>
        <authorList>
            <person name="Goeker M."/>
        </authorList>
    </citation>
    <scope>NUCLEOTIDE SEQUENCE [LARGE SCALE GENOMIC DNA]</scope>
    <source>
        <strain evidence="2 3">DSM 26048</strain>
    </source>
</reference>
<accession>A0ABS4J2K9</accession>
<dbReference type="PANTHER" id="PTHR12110:SF41">
    <property type="entry name" value="INOSOSE DEHYDRATASE"/>
    <property type="match status" value="1"/>
</dbReference>
<dbReference type="RefSeq" id="WP_209975107.1">
    <property type="nucleotide sequence ID" value="NZ_JAGGLB010000018.1"/>
</dbReference>
<dbReference type="InterPro" id="IPR036237">
    <property type="entry name" value="Xyl_isomerase-like_sf"/>
</dbReference>
<dbReference type="InterPro" id="IPR050312">
    <property type="entry name" value="IolE/XylAMocC-like"/>
</dbReference>
<evidence type="ECO:0000259" key="1">
    <source>
        <dbReference type="Pfam" id="PF01261"/>
    </source>
</evidence>
<name>A0ABS4J2K9_9BACL</name>
<dbReference type="InterPro" id="IPR013022">
    <property type="entry name" value="Xyl_isomerase-like_TIM-brl"/>
</dbReference>
<dbReference type="GO" id="GO:0016853">
    <property type="term" value="F:isomerase activity"/>
    <property type="evidence" value="ECO:0007669"/>
    <property type="project" value="UniProtKB-KW"/>
</dbReference>
<dbReference type="EMBL" id="JAGGLB010000018">
    <property type="protein sequence ID" value="MBP1993341.1"/>
    <property type="molecule type" value="Genomic_DNA"/>
</dbReference>
<keyword evidence="2" id="KW-0413">Isomerase</keyword>
<dbReference type="PANTHER" id="PTHR12110">
    <property type="entry name" value="HYDROXYPYRUVATE ISOMERASE"/>
    <property type="match status" value="1"/>
</dbReference>
<evidence type="ECO:0000313" key="3">
    <source>
        <dbReference type="Proteomes" id="UP001519287"/>
    </source>
</evidence>
<dbReference type="SUPFAM" id="SSF51658">
    <property type="entry name" value="Xylose isomerase-like"/>
    <property type="match status" value="1"/>
</dbReference>
<evidence type="ECO:0000313" key="2">
    <source>
        <dbReference type="EMBL" id="MBP1993341.1"/>
    </source>
</evidence>
<dbReference type="Proteomes" id="UP001519287">
    <property type="component" value="Unassembled WGS sequence"/>
</dbReference>
<dbReference type="Pfam" id="PF01261">
    <property type="entry name" value="AP_endonuc_2"/>
    <property type="match status" value="1"/>
</dbReference>
<sequence length="281" mass="29999">MIKLGVNSVLFKEFDFATAAKQIALCGYDGVEIAAIQGMCEHLDLRRWKEQKNELQSIVSENGLEFLSTEVASLSEERLLPAFEAAAEIGIPIVNVGPGGKSDSEEDLQASIESLAKMAERAASYGITLCVKAHVGSSIYHTPSTLRAMQEITSQAFGIDMDPSHIHRAGENAEEALPAVLSRVKHVHIRDCKGRAQGPGPIGLQACGRGDIDLFEYCKAMVDGGYSGPVVLEVIGAGPGHSLDQVSIVAAESYGYLNACLKRINSVKEKAAEISLTSAKL</sequence>
<comment type="caution">
    <text evidence="2">The sequence shown here is derived from an EMBL/GenBank/DDBJ whole genome shotgun (WGS) entry which is preliminary data.</text>
</comment>